<comment type="caution">
    <text evidence="7">The sequence shown here is derived from an EMBL/GenBank/DDBJ whole genome shotgun (WGS) entry which is preliminary data.</text>
</comment>
<dbReference type="Pfam" id="PF12838">
    <property type="entry name" value="Fer4_7"/>
    <property type="match status" value="1"/>
</dbReference>
<evidence type="ECO:0000313" key="7">
    <source>
        <dbReference type="EMBL" id="MDT8903234.1"/>
    </source>
</evidence>
<keyword evidence="8" id="KW-1185">Reference proteome</keyword>
<proteinExistence type="predicted"/>
<dbReference type="EMBL" id="JAUOZS010000001">
    <property type="protein sequence ID" value="MDT8903234.1"/>
    <property type="molecule type" value="Genomic_DNA"/>
</dbReference>
<evidence type="ECO:0000256" key="3">
    <source>
        <dbReference type="ARBA" id="ARBA00022737"/>
    </source>
</evidence>
<evidence type="ECO:0000256" key="5">
    <source>
        <dbReference type="ARBA" id="ARBA00023014"/>
    </source>
</evidence>
<reference evidence="7 8" key="1">
    <citation type="submission" date="2023-07" db="EMBL/GenBank/DDBJ databases">
        <title>The novel representative of Negativicutes class, Anaeroselena agilis gen. nov. sp. nov.</title>
        <authorList>
            <person name="Prokofeva M.I."/>
            <person name="Elcheninov A.G."/>
            <person name="Klyukina A."/>
            <person name="Kublanov I.V."/>
            <person name="Frolov E.N."/>
            <person name="Podosokorskaya O.A."/>
        </authorList>
    </citation>
    <scope>NUCLEOTIDE SEQUENCE [LARGE SCALE GENOMIC DNA]</scope>
    <source>
        <strain evidence="7 8">4137-cl</strain>
    </source>
</reference>
<name>A0ABU3P2F5_9FIRM</name>
<dbReference type="Gene3D" id="3.30.70.20">
    <property type="match status" value="1"/>
</dbReference>
<dbReference type="InterPro" id="IPR017896">
    <property type="entry name" value="4Fe4S_Fe-S-bd"/>
</dbReference>
<feature type="domain" description="4Fe-4S ferredoxin-type" evidence="6">
    <location>
        <begin position="1"/>
        <end position="28"/>
    </location>
</feature>
<gene>
    <name evidence="7" type="ORF">Q4T40_18520</name>
</gene>
<dbReference type="InterPro" id="IPR017900">
    <property type="entry name" value="4Fe4S_Fe_S_CS"/>
</dbReference>
<dbReference type="PANTHER" id="PTHR43724:SF1">
    <property type="entry name" value="PYRUVATE SYNTHASE SUBUNIT PORD"/>
    <property type="match status" value="1"/>
</dbReference>
<keyword evidence="3" id="KW-0677">Repeat</keyword>
<dbReference type="PROSITE" id="PS51379">
    <property type="entry name" value="4FE4S_FER_2"/>
    <property type="match status" value="2"/>
</dbReference>
<evidence type="ECO:0000313" key="8">
    <source>
        <dbReference type="Proteomes" id="UP001254848"/>
    </source>
</evidence>
<dbReference type="Proteomes" id="UP001254848">
    <property type="component" value="Unassembled WGS sequence"/>
</dbReference>
<feature type="domain" description="4Fe-4S ferredoxin-type" evidence="6">
    <location>
        <begin position="30"/>
        <end position="61"/>
    </location>
</feature>
<keyword evidence="1" id="KW-0004">4Fe-4S</keyword>
<evidence type="ECO:0000259" key="6">
    <source>
        <dbReference type="PROSITE" id="PS51379"/>
    </source>
</evidence>
<protein>
    <submittedName>
        <fullName evidence="7">4Fe-4S binding protein</fullName>
    </submittedName>
</protein>
<evidence type="ECO:0000256" key="1">
    <source>
        <dbReference type="ARBA" id="ARBA00022485"/>
    </source>
</evidence>
<evidence type="ECO:0000256" key="4">
    <source>
        <dbReference type="ARBA" id="ARBA00023004"/>
    </source>
</evidence>
<keyword evidence="5" id="KW-0411">Iron-sulfur</keyword>
<dbReference type="RefSeq" id="WP_413781693.1">
    <property type="nucleotide sequence ID" value="NZ_JAUOZS010000001.1"/>
</dbReference>
<organism evidence="7 8">
    <name type="scientific">Anaeroselena agilis</name>
    <dbReference type="NCBI Taxonomy" id="3063788"/>
    <lineage>
        <taxon>Bacteria</taxon>
        <taxon>Bacillati</taxon>
        <taxon>Bacillota</taxon>
        <taxon>Negativicutes</taxon>
        <taxon>Acetonemataceae</taxon>
        <taxon>Anaeroselena</taxon>
    </lineage>
</organism>
<dbReference type="PROSITE" id="PS00198">
    <property type="entry name" value="4FE4S_FER_1"/>
    <property type="match status" value="1"/>
</dbReference>
<sequence>MIIDKETCIGCQLCQPYCPMGCISYRENEGKCAIDLDECVECGICQRPKVCPTGALQQQELDEMRNLRRTFSNPLVPHKTTSVPGRGTEEMKTNDVTGRFKRGHAGVAVELGRPGTGTRFRDVEKVAMAVAPIGVTFEPQNPVTALMVDTATGKMQDGILDEKVLSAIVEFDVTIEKLAVALTAIKQVAPELDTVFSLDLASRMSADNTVPTAEIARQVGFEPSLNGKTNVGLGRPLAKEV</sequence>
<keyword evidence="4" id="KW-0408">Iron</keyword>
<dbReference type="PANTHER" id="PTHR43724">
    <property type="entry name" value="PYRUVATE SYNTHASE SUBUNIT PORD"/>
    <property type="match status" value="1"/>
</dbReference>
<accession>A0ABU3P2F5</accession>
<dbReference type="SUPFAM" id="SSF54862">
    <property type="entry name" value="4Fe-4S ferredoxins"/>
    <property type="match status" value="1"/>
</dbReference>
<evidence type="ECO:0000256" key="2">
    <source>
        <dbReference type="ARBA" id="ARBA00022723"/>
    </source>
</evidence>
<keyword evidence="2" id="KW-0479">Metal-binding</keyword>